<dbReference type="EMBL" id="AP023326">
    <property type="protein sequence ID" value="BCI66606.1"/>
    <property type="molecule type" value="Genomic_DNA"/>
</dbReference>
<feature type="transmembrane region" description="Helical" evidence="6">
    <location>
        <begin position="379"/>
        <end position="400"/>
    </location>
</feature>
<feature type="transmembrane region" description="Helical" evidence="6">
    <location>
        <begin position="768"/>
        <end position="792"/>
    </location>
</feature>
<evidence type="ECO:0000256" key="5">
    <source>
        <dbReference type="ARBA" id="ARBA00023136"/>
    </source>
</evidence>
<feature type="transmembrane region" description="Helical" evidence="6">
    <location>
        <begin position="742"/>
        <end position="762"/>
    </location>
</feature>
<feature type="transmembrane region" description="Helical" evidence="6">
    <location>
        <begin position="327"/>
        <end position="345"/>
    </location>
</feature>
<dbReference type="InterPro" id="IPR000731">
    <property type="entry name" value="SSD"/>
</dbReference>
<dbReference type="SUPFAM" id="SSF82866">
    <property type="entry name" value="Multidrug efflux transporter AcrB transmembrane domain"/>
    <property type="match status" value="2"/>
</dbReference>
<keyword evidence="3 6" id="KW-0812">Transmembrane</keyword>
<dbReference type="AlphaFoldDB" id="A0A6S6PID7"/>
<feature type="transmembrane region" description="Helical" evidence="6">
    <location>
        <begin position="715"/>
        <end position="735"/>
    </location>
</feature>
<sequence>MISLFIGRLIVLCAKRASLVVAFFMLLAATSVWVSYNHLGVTTDTDKMLSDKLAWKKRSDMMGKLFPQKDNLLVAVIEADLPEEGRATARALADRLSGDHDHFNYIRLPDDNAYLNRNGLMFLDQKALSKVLDDTVAAQPFLGALAADPSARGLFDSLGLIAEGVKRGQANMAGFQAPLNGFANSLEAAANGHPEFLSWQQLLAGNLTDLAGRYQFVMTQPKLDYGSFQPGGAASDAIRAAAKDLEFVKTGHAHVYLTGDVQISDEEFATVADGMVAGLLGSLALVILWLTLAVHTWRVIVPIVITLITGLLLTTGFAAVAVGTLNLISVAFAILFVGIAVDFAIQFSVRLRGQQPTQSGEAGLEEALFKTGEETGHQILVAALATAAGFLAFTPTAFLGVAELGLIAGIGMLVAFVCTILLLPALLRLFRPSVDHARSGYLFMKPVDRTIRHWRKPLLAVFAIVAVAGIVLIPGLKFDGDPLHTKDPKSEGMRTLHLLMSNPVSSPYSAEYLAPNLDAAKAMSDKAGKLPGVHDAMWLGSYVPEDQEAKLALIEDAAQILIPGLTVQNPQAAPDAAAVKASAASAAAALSGILNDLAPTDPLRRIQAALAKLATAPDALAMQTNDALVRFLPMQLDSLRDVLSAQPVTLKDVPDVIKRDYLLPDGRALVEIHPSGLMSKPGALHTFVKTVRPLSPDMAGSAVDIVESAKTIVGAFKTAAISAIIMIAIILLFALRKVLDMGLVLAPLLLSALMTVILIRVVPETLNFANIIALPLLLGVGVSFNIYFVMNWRAGVQYPLASPTARAVLFSALTTGTAFGSLALSHHPGTASMGRLLLLSLGCTLLATLVFIPALLPKRSIDQE</sequence>
<dbReference type="PANTHER" id="PTHR33406:SF13">
    <property type="entry name" value="MEMBRANE PROTEIN YDFJ"/>
    <property type="match status" value="1"/>
</dbReference>
<feature type="transmembrane region" description="Helical" evidence="6">
    <location>
        <begin position="458"/>
        <end position="476"/>
    </location>
</feature>
<feature type="transmembrane region" description="Helical" evidence="6">
    <location>
        <begin position="804"/>
        <end position="824"/>
    </location>
</feature>
<protein>
    <submittedName>
        <fullName evidence="8">RND transporter</fullName>
    </submittedName>
</protein>
<keyword evidence="2" id="KW-1003">Cell membrane</keyword>
<evidence type="ECO:0000313" key="9">
    <source>
        <dbReference type="Proteomes" id="UP000515220"/>
    </source>
</evidence>
<accession>A0A6S6PID7</accession>
<dbReference type="GO" id="GO:0005886">
    <property type="term" value="C:plasma membrane"/>
    <property type="evidence" value="ECO:0007669"/>
    <property type="project" value="UniProtKB-SubCell"/>
</dbReference>
<keyword evidence="4 6" id="KW-1133">Transmembrane helix</keyword>
<gene>
    <name evidence="8" type="ORF">AAJCM20276_12300</name>
</gene>
<proteinExistence type="predicted"/>
<feature type="transmembrane region" description="Helical" evidence="6">
    <location>
        <begin position="17"/>
        <end position="36"/>
    </location>
</feature>
<feature type="transmembrane region" description="Helical" evidence="6">
    <location>
        <begin position="299"/>
        <end position="321"/>
    </location>
</feature>
<organism evidence="8 9">
    <name type="scientific">Acetobacter aceti</name>
    <dbReference type="NCBI Taxonomy" id="435"/>
    <lineage>
        <taxon>Bacteria</taxon>
        <taxon>Pseudomonadati</taxon>
        <taxon>Pseudomonadota</taxon>
        <taxon>Alphaproteobacteria</taxon>
        <taxon>Acetobacterales</taxon>
        <taxon>Acetobacteraceae</taxon>
        <taxon>Acetobacter</taxon>
        <taxon>Acetobacter subgen. Acetobacter</taxon>
    </lineage>
</organism>
<dbReference type="PROSITE" id="PS50156">
    <property type="entry name" value="SSD"/>
    <property type="match status" value="1"/>
</dbReference>
<dbReference type="Proteomes" id="UP000515220">
    <property type="component" value="Chromosome"/>
</dbReference>
<feature type="domain" description="SSD" evidence="7">
    <location>
        <begin position="300"/>
        <end position="429"/>
    </location>
</feature>
<name>A0A6S6PID7_ACEAC</name>
<dbReference type="Gene3D" id="1.20.1640.10">
    <property type="entry name" value="Multidrug efflux transporter AcrB transmembrane domain"/>
    <property type="match status" value="2"/>
</dbReference>
<dbReference type="PANTHER" id="PTHR33406">
    <property type="entry name" value="MEMBRANE PROTEIN MJ1562-RELATED"/>
    <property type="match status" value="1"/>
</dbReference>
<evidence type="ECO:0000256" key="2">
    <source>
        <dbReference type="ARBA" id="ARBA00022475"/>
    </source>
</evidence>
<dbReference type="InterPro" id="IPR050545">
    <property type="entry name" value="Mycobact_MmpL"/>
</dbReference>
<feature type="transmembrane region" description="Helical" evidence="6">
    <location>
        <begin position="406"/>
        <end position="430"/>
    </location>
</feature>
<dbReference type="InterPro" id="IPR004869">
    <property type="entry name" value="MMPL_dom"/>
</dbReference>
<dbReference type="NCBIfam" id="TIGR03480">
    <property type="entry name" value="HpnN"/>
    <property type="match status" value="1"/>
</dbReference>
<feature type="transmembrane region" description="Helical" evidence="6">
    <location>
        <begin position="274"/>
        <end position="292"/>
    </location>
</feature>
<keyword evidence="5 6" id="KW-0472">Membrane</keyword>
<evidence type="ECO:0000259" key="7">
    <source>
        <dbReference type="PROSITE" id="PS50156"/>
    </source>
</evidence>
<evidence type="ECO:0000313" key="8">
    <source>
        <dbReference type="EMBL" id="BCI66606.1"/>
    </source>
</evidence>
<evidence type="ECO:0000256" key="3">
    <source>
        <dbReference type="ARBA" id="ARBA00022692"/>
    </source>
</evidence>
<comment type="subcellular location">
    <subcellularLocation>
        <location evidence="1">Cell membrane</location>
        <topology evidence="1">Multi-pass membrane protein</topology>
    </subcellularLocation>
</comment>
<evidence type="ECO:0000256" key="4">
    <source>
        <dbReference type="ARBA" id="ARBA00022989"/>
    </source>
</evidence>
<feature type="transmembrane region" description="Helical" evidence="6">
    <location>
        <begin position="836"/>
        <end position="856"/>
    </location>
</feature>
<dbReference type="InterPro" id="IPR017841">
    <property type="entry name" value="Hopanoid_biosynth_HpnN"/>
</dbReference>
<evidence type="ECO:0000256" key="1">
    <source>
        <dbReference type="ARBA" id="ARBA00004651"/>
    </source>
</evidence>
<dbReference type="Pfam" id="PF03176">
    <property type="entry name" value="MMPL"/>
    <property type="match status" value="2"/>
</dbReference>
<evidence type="ECO:0000256" key="6">
    <source>
        <dbReference type="SAM" id="Phobius"/>
    </source>
</evidence>
<reference evidence="8 9" key="1">
    <citation type="submission" date="2020-07" db="EMBL/GenBank/DDBJ databases">
        <title>Complete Genome Sequence of an acetic acid bacterium, Acetobacter aceti JCM20276.</title>
        <authorList>
            <person name="Hirose Y."/>
            <person name="Mihara H."/>
        </authorList>
    </citation>
    <scope>NUCLEOTIDE SEQUENCE [LARGE SCALE GENOMIC DNA]</scope>
    <source>
        <strain evidence="8 9">JCM20276</strain>
    </source>
</reference>
<dbReference type="RefSeq" id="WP_099348692.1">
    <property type="nucleotide sequence ID" value="NZ_AP023326.1"/>
</dbReference>